<comment type="caution">
    <text evidence="1">The sequence shown here is derived from an EMBL/GenBank/DDBJ whole genome shotgun (WGS) entry which is preliminary data.</text>
</comment>
<accession>A0ACC1D170</accession>
<proteinExistence type="predicted"/>
<dbReference type="Proteomes" id="UP000824533">
    <property type="component" value="Linkage Group LG12"/>
</dbReference>
<organism evidence="1 2">
    <name type="scientific">Dendrolimus kikuchii</name>
    <dbReference type="NCBI Taxonomy" id="765133"/>
    <lineage>
        <taxon>Eukaryota</taxon>
        <taxon>Metazoa</taxon>
        <taxon>Ecdysozoa</taxon>
        <taxon>Arthropoda</taxon>
        <taxon>Hexapoda</taxon>
        <taxon>Insecta</taxon>
        <taxon>Pterygota</taxon>
        <taxon>Neoptera</taxon>
        <taxon>Endopterygota</taxon>
        <taxon>Lepidoptera</taxon>
        <taxon>Glossata</taxon>
        <taxon>Ditrysia</taxon>
        <taxon>Bombycoidea</taxon>
        <taxon>Lasiocampidae</taxon>
        <taxon>Dendrolimus</taxon>
    </lineage>
</organism>
<dbReference type="EMBL" id="CM034398">
    <property type="protein sequence ID" value="KAJ0177282.1"/>
    <property type="molecule type" value="Genomic_DNA"/>
</dbReference>
<keyword evidence="2" id="KW-1185">Reference proteome</keyword>
<evidence type="ECO:0000313" key="1">
    <source>
        <dbReference type="EMBL" id="KAJ0177282.1"/>
    </source>
</evidence>
<evidence type="ECO:0000313" key="2">
    <source>
        <dbReference type="Proteomes" id="UP000824533"/>
    </source>
</evidence>
<protein>
    <submittedName>
        <fullName evidence="1">Uncharacterized protein</fullName>
    </submittedName>
</protein>
<sequence>MEDENYDGPFTVWQMFNEPTMVLFNNLEHAAEGLERLLTSILKLSGDFSEVLVPRPGLIKYPNSYYSAFNSWLIGRLFYVWSVKELNRIHQLSKDAQLKILNILCVSSAPFHECIHSEYLQILEKLIQYYKDSSNNNKLEIVLENFSPEHTEIPNVQLNLEPIFVCVKDVTTAMNLIDLTLQLLTESIPTNTLSIERNKNPYKNLFINVLYILEHFNVDLKLIVLKFFCNLINNYNEMGISKFHDHFPLVFEELLYLVEALVKSMDLLHIKGEIDMEYLNNFNIFMLNYINILDRCLNEKYKDTILNICCVILDIKSTDVFKMDLKLKCLTLSDKLDYENEYINIENMDVNQIKVLMNSYSNKILFHIQSEGLSDIENNWYYKQVINVMKSINSCCENSNVKKTQIIHNLKRSLLALNILQLTYIQLKKIETSQITINNEIIKKAHVLFLWDSLLKIIESHKNVVTKDSELLKLIMDILISTIILHQNTSREGGNKIYQILLLQTKFSDLIVECSDDTRILMLEYMLVAKLLLKGHTSDIWNISILNFFNSIVKSKTINMYKNVIKLCPYLILNGTYSSSKLIGEVLMPALLTKDKDIQKEITKTVPALACMSLSSYIVILTLHKQNIGQSILYSDIIDICVMCPKCHNSPNPKETANYFTELRREYFELHSDILEQSLSSHSTISGLKTLFAKFLNIQVYSDLEYSGYWDLFSWLCHHYYVFNYGVSIDLVNDENWHFVLRALRIYNKNFVETEQEWQSYREAAFNLCINLLVKATKTSLENNDNSQQTKTLNLIKDFGICSNDNVILPATKLLVYFIMHPQSYLGPKAVIYLRDICEYHKYTPNQVYHRYKKDFCKLFVQCSLHNGKEFAMALLKVVRAFGFVGYRDFISKDVHHFLPFLIPYSVTIKEVPSMIEEIASLVQCSVSDFLVERFPHIYVHVYLNENREVGKKCFIIIETLSKMSILSLIKRHFRIILTEFLLQYCCNPEKVLTACRYLACHDPDSSSPSPSMSMSTAQIADFLNPKFLGVLAYFDHKLVNAKVALSVKRKALKSFPDIMNLMGVKYLTPLRFKVLATLRSALPLAKEFPTIIAEAWGAFIHNIDAIFLGPLMSNLALSLLQQIEFAPKEINRIFQYLVLNNENLLSSHIPDLFFMEDTKVSEKIKMIIKRHVRRTQPDGFMDKIKWYLQQLNHDISSVKAFSFTHLDKLLKSNRTEIHKAVFGGRNIDPIIIELLDALLSGCKDPDNRVSCSSGACLGQLGAIEAGHLPRQYVQPDRSPFAFSIGDNCFAATALVELSRAFQYEKDTMNMDCYALTIQEILKVYEISPTGSKKDVWDSFPEHMHQIMYPLLNSRYTLAYPSQPKKAHPLFGSSCATTFLEWAHNWAAQLIPLIESENIRDLLRAVHPSMRRDVRTLFLFLPYVFLHAVISNKNTIYIQEEILAVIGLENNENDIAVTSERSKYKMLKNIRMTPSINSVQAEEGNQSKCSKTIYTLLDFLNRWLLEWCNSKQRPLENENYKSIESFLQKFDKLTIARGNFACGELERALQYLEFYMDERKDRMQEQLPFLAEIYALLDEPDSVAGILSLKSSEPSLKELILAQVVTGRLQDAALCYERLAQEGQMDKHSLQGMIDCYLGLDQPFTAYRLLSEHESGDSMMELSAEPLWRLGRFEELDKLVQKPIPPCKENWGVLMGRILLAYRNQTPPTFIDACKEATSKLLGQMDGESKGESALRSGYQSVLGLHIIAEAGHAEEVFRRLKSLKDENIKSTEIINQLLNEWRRRLSLVQSDVRTIEPLLRIRRTLLQQTQELLEPTHPVTANKLKACIGELWLQSAKQARKAGIFQQSYMYILNAEEYNPEELFIEKAKMYWARGQTEHAFITLRRGLDDAYPQLGKLTDEQKKICAKAKLLIAKYNDETTNVDVDVNIGYYKESVEIFKQWEKNLVCLGSYYEKVSTSETATNDATWSRKLNALNSYGKALQYGHKYLYQSMPRMLSIWLDVEVSPDDNNVHVILNQMTEIIKTYSERLPLYLYLAAFSQIVSRICHPVKEVYLQLKAIIVKLVIAYPQHTLWMIMSVIKSSYPQRIKRCADVFSDPRLKEPRMLKLVHDFTQLAEKLIDLCNKPISGSGSTTTVSSLVRSLPRLLADDNFSHIMIPFQEFCKIVLPSKAARRERIDFNIPADPPVYIAGIDETITILPSLQKPRKVTLKGSDGKSYIIMLKPRDDLRKDYRLMEFNGVVNRFLQDAPETRRRRLYIRTYNVLPLNEECGLIEWVQNLVGLRPILMHIYKQKGMHTTNRELRDLMCSSKDPVEKKRRIYEEQLLRRHPPVFQEWFRRIFSDPYGWYQARSAYIRTTAVMSMVGYILGLGDRHGENISFDSTNGDTVHVDFNCLFNKGESFEWPERVPFRLTHNMEAAMGPLKHEGMYRKSCEAVMHALRAQTAALMSVIGPFVYDPLVSWGKGRVLDCAERTNEQALQHLEHIRQRLNGMVRTKNKQLTLSLSPEGQVEHLIVEATSIHNLCQMYIGWGPFL</sequence>
<reference evidence="1 2" key="1">
    <citation type="journal article" date="2021" name="Front. Genet.">
        <title>Chromosome-Level Genome Assembly Reveals Significant Gene Expansion in the Toll and IMD Signaling Pathways of Dendrolimus kikuchii.</title>
        <authorList>
            <person name="Zhou J."/>
            <person name="Wu P."/>
            <person name="Xiong Z."/>
            <person name="Liu N."/>
            <person name="Zhao N."/>
            <person name="Ji M."/>
            <person name="Qiu Y."/>
            <person name="Yang B."/>
        </authorList>
    </citation>
    <scope>NUCLEOTIDE SEQUENCE [LARGE SCALE GENOMIC DNA]</scope>
    <source>
        <strain evidence="1">Ann1</strain>
    </source>
</reference>
<name>A0ACC1D170_9NEOP</name>
<gene>
    <name evidence="1" type="ORF">K1T71_007291</name>
</gene>